<reference evidence="4" key="1">
    <citation type="journal article" date="2019" name="Int. J. Syst. Evol. Microbiol.">
        <title>The Global Catalogue of Microorganisms (GCM) 10K type strain sequencing project: providing services to taxonomists for standard genome sequencing and annotation.</title>
        <authorList>
            <consortium name="The Broad Institute Genomics Platform"/>
            <consortium name="The Broad Institute Genome Sequencing Center for Infectious Disease"/>
            <person name="Wu L."/>
            <person name="Ma J."/>
        </authorList>
    </citation>
    <scope>NUCLEOTIDE SEQUENCE [LARGE SCALE GENOMIC DNA]</scope>
    <source>
        <strain evidence="4">CGMCC 1.12192</strain>
    </source>
</reference>
<dbReference type="RefSeq" id="WP_204391508.1">
    <property type="nucleotide sequence ID" value="NZ_JAFBBW010000001.1"/>
</dbReference>
<organism evidence="3 4">
    <name type="scientific">Agromyces aurantiacus</name>
    <dbReference type="NCBI Taxonomy" id="165814"/>
    <lineage>
        <taxon>Bacteria</taxon>
        <taxon>Bacillati</taxon>
        <taxon>Actinomycetota</taxon>
        <taxon>Actinomycetes</taxon>
        <taxon>Micrococcales</taxon>
        <taxon>Microbacteriaceae</taxon>
        <taxon>Agromyces</taxon>
    </lineage>
</organism>
<dbReference type="EMBL" id="JBHSJC010000001">
    <property type="protein sequence ID" value="MFC4828423.1"/>
    <property type="molecule type" value="Genomic_DNA"/>
</dbReference>
<feature type="domain" description="DUF306" evidence="2">
    <location>
        <begin position="47"/>
        <end position="121"/>
    </location>
</feature>
<accession>A0ABV9R2S7</accession>
<dbReference type="Pfam" id="PF03724">
    <property type="entry name" value="META"/>
    <property type="match status" value="1"/>
</dbReference>
<dbReference type="PROSITE" id="PS51257">
    <property type="entry name" value="PROKAR_LIPOPROTEIN"/>
    <property type="match status" value="1"/>
</dbReference>
<name>A0ABV9R2S7_9MICO</name>
<dbReference type="Gene3D" id="2.40.128.270">
    <property type="match status" value="1"/>
</dbReference>
<evidence type="ECO:0000256" key="1">
    <source>
        <dbReference type="SAM" id="MobiDB-lite"/>
    </source>
</evidence>
<comment type="caution">
    <text evidence="3">The sequence shown here is derived from an EMBL/GenBank/DDBJ whole genome shotgun (WGS) entry which is preliminary data.</text>
</comment>
<keyword evidence="4" id="KW-1185">Reference proteome</keyword>
<protein>
    <submittedName>
        <fullName evidence="3">META domain-containing protein</fullName>
    </submittedName>
</protein>
<gene>
    <name evidence="3" type="ORF">ACFPER_06460</name>
</gene>
<feature type="region of interest" description="Disordered" evidence="1">
    <location>
        <begin position="25"/>
        <end position="47"/>
    </location>
</feature>
<proteinExistence type="predicted"/>
<evidence type="ECO:0000259" key="2">
    <source>
        <dbReference type="Pfam" id="PF03724"/>
    </source>
</evidence>
<sequence>MDGLRGAAVIAGIAAALVLAGCAGEEGEASGGDIDPTGTWGDSSGANTPYLTLEEGGGLTGSDGCNRLRGTWSVDEADQIEFENVASTKMACQGVDTWLSGLSVAEVSDDTMTVLGADGAEIGQLQREG</sequence>
<dbReference type="InterPro" id="IPR005184">
    <property type="entry name" value="DUF306_Meta_HslJ"/>
</dbReference>
<evidence type="ECO:0000313" key="4">
    <source>
        <dbReference type="Proteomes" id="UP001595960"/>
    </source>
</evidence>
<evidence type="ECO:0000313" key="3">
    <source>
        <dbReference type="EMBL" id="MFC4828423.1"/>
    </source>
</evidence>
<dbReference type="InterPro" id="IPR038670">
    <property type="entry name" value="HslJ-like_sf"/>
</dbReference>
<dbReference type="Proteomes" id="UP001595960">
    <property type="component" value="Unassembled WGS sequence"/>
</dbReference>